<gene>
    <name evidence="1" type="ORF">LCGC14_2054320</name>
</gene>
<organism evidence="1">
    <name type="scientific">marine sediment metagenome</name>
    <dbReference type="NCBI Taxonomy" id="412755"/>
    <lineage>
        <taxon>unclassified sequences</taxon>
        <taxon>metagenomes</taxon>
        <taxon>ecological metagenomes</taxon>
    </lineage>
</organism>
<protein>
    <submittedName>
        <fullName evidence="1">Uncharacterized protein</fullName>
    </submittedName>
</protein>
<proteinExistence type="predicted"/>
<comment type="caution">
    <text evidence="1">The sequence shown here is derived from an EMBL/GenBank/DDBJ whole genome shotgun (WGS) entry which is preliminary data.</text>
</comment>
<reference evidence="1" key="1">
    <citation type="journal article" date="2015" name="Nature">
        <title>Complex archaea that bridge the gap between prokaryotes and eukaryotes.</title>
        <authorList>
            <person name="Spang A."/>
            <person name="Saw J.H."/>
            <person name="Jorgensen S.L."/>
            <person name="Zaremba-Niedzwiedzka K."/>
            <person name="Martijn J."/>
            <person name="Lind A.E."/>
            <person name="van Eijk R."/>
            <person name="Schleper C."/>
            <person name="Guy L."/>
            <person name="Ettema T.J."/>
        </authorList>
    </citation>
    <scope>NUCLEOTIDE SEQUENCE</scope>
</reference>
<dbReference type="AlphaFoldDB" id="A0A0F9HK25"/>
<sequence>MTLQRVGVTDHARLTGVEATDHHTATVAGDINLADLAEKLHASLATVTTSQHHVKAVSGDMSLADLAERLHASLTSVGVDDHHNEGHTILSHSDGADACKIASGTYSGDGETSQAITGIGFTVLFVMIFWPITTETQVVNMGLIFTTNLFVDDNAAGFVINLDDSGGNANTKINGIIATGADGFTVDDAAADRHPNTNAATYTFIAFGIEA</sequence>
<dbReference type="EMBL" id="LAZR01024334">
    <property type="protein sequence ID" value="KKL75497.1"/>
    <property type="molecule type" value="Genomic_DNA"/>
</dbReference>
<evidence type="ECO:0000313" key="1">
    <source>
        <dbReference type="EMBL" id="KKL75497.1"/>
    </source>
</evidence>
<accession>A0A0F9HK25</accession>
<name>A0A0F9HK25_9ZZZZ</name>